<feature type="domain" description="Sec39" evidence="6">
    <location>
        <begin position="558"/>
        <end position="850"/>
    </location>
</feature>
<dbReference type="GO" id="GO:0006890">
    <property type="term" value="P:retrograde vesicle-mediated transport, Golgi to endoplasmic reticulum"/>
    <property type="evidence" value="ECO:0007669"/>
    <property type="project" value="InterPro"/>
</dbReference>
<feature type="domain" description="Sec39" evidence="6">
    <location>
        <begin position="892"/>
        <end position="1079"/>
    </location>
</feature>
<dbReference type="GO" id="GO:0015031">
    <property type="term" value="P:protein transport"/>
    <property type="evidence" value="ECO:0007669"/>
    <property type="project" value="UniProtKB-KW"/>
</dbReference>
<feature type="non-terminal residue" evidence="7">
    <location>
        <position position="2336"/>
    </location>
</feature>
<dbReference type="InterPro" id="IPR013244">
    <property type="entry name" value="Sec39_domain"/>
</dbReference>
<protein>
    <recommendedName>
        <fullName evidence="6">Sec39 domain-containing protein</fullName>
    </recommendedName>
</protein>
<evidence type="ECO:0000313" key="8">
    <source>
        <dbReference type="Proteomes" id="UP000015453"/>
    </source>
</evidence>
<dbReference type="PANTHER" id="PTHR15922:SF2">
    <property type="entry name" value="NBAS SUBUNIT OF NRZ TETHERING COMPLEX"/>
    <property type="match status" value="1"/>
</dbReference>
<evidence type="ECO:0000256" key="5">
    <source>
        <dbReference type="SAM" id="MobiDB-lite"/>
    </source>
</evidence>
<feature type="non-terminal residue" evidence="7">
    <location>
        <position position="1"/>
    </location>
</feature>
<keyword evidence="4" id="KW-0653">Protein transport</keyword>
<dbReference type="PANTHER" id="PTHR15922">
    <property type="entry name" value="NEUROBLASTOMA-AMPLIFIED SEQUENCE"/>
    <property type="match status" value="1"/>
</dbReference>
<accession>S8CUU6</accession>
<keyword evidence="2" id="KW-0813">Transport</keyword>
<keyword evidence="8" id="KW-1185">Reference proteome</keyword>
<dbReference type="OrthoDB" id="19988at2759"/>
<feature type="region of interest" description="Disordered" evidence="5">
    <location>
        <begin position="2068"/>
        <end position="2091"/>
    </location>
</feature>
<evidence type="ECO:0000256" key="4">
    <source>
        <dbReference type="ARBA" id="ARBA00022927"/>
    </source>
</evidence>
<sequence>GISQIKEKWTRRRRLGRLISLFVSASGDYIAVACGNQVSILQKDNDYQGSVGTFTCESVHQFTCGTWSESHALLGVVDDTDIIYVIKPNGEEMTRILKKHLSVSSSASIIGLVVQDDASERNSYLCTFTVVVSDGSFCDIEISKDPSSVLSKRTLSYLSIPVEFPQRIVCWDYHPQLCLFVFISSSGDNQSAVIGKNSVVSIWRKGETQMEVVTFAKFEGSFNPKKGSYPLSSGKVLFSPSGNSVASLDSEGCLFYFQFDEEKRSLSKACSGNIYTTKFDTSKIEMMDLHNIVDFTWWTDDVLVLAKRNGTISMIDFLNGEVVSNEDLACSMPLLERVYQFPGHIFILENTVSDDRCRSLEQMDLNDLTTLKTSNQFDISNMQWSLLSVFERSPLEIYNSLIASHQYEAALEFAEHHGLDKEDVWKSQWVSSDKGVHHVVNVLPKIKDIEFILSECVSSVGPTEEAMRSLLSFGLQLTNSYIFSEPDDENGQIWNYRITRLKLLQFGDMLETFLGINMGSYQILSIGLIFFSKLFFGLSAFSSEEYRKFRDLPVGKSAIALAECGKIGALNLLFKCHPCSLSPSILEVLAAIPETIPVQKYGQLLPAVSPHSVVVLRDEDWVESEKMVIFLRRNHGSSPALMTESMMIKYMPFLWPSISELSSWYRKRAIDIDSLSGQLDNCMSLVDIAIHKGISELQMFLEDVSCLHEIIYSVENEDAVNLSMDLATWDRLSDYDKFKFILMGVKEDKIIARLHNIAVPFMQQKFLASNHSEKMSADSFLVRWLKEAATQNNLDICLIVIEEGCREAANSIFFKDELELVECSLDCVYMSAGIDQWSIMQNIISKLSEVQYNEAESIKQRLKVAEGHVEAGRLLAYYQVPKPINFLLDAHIDEKGVKQIFRLIISKFIRWQPSRTDHDWANMWRDIQSLQEKAFLFVDLEYLLIEFCRGLLKAGKFSFARNYLKGNSSVALATEKAESLVIQAAREYFFSAPTLASPEIWKAKECLSIFANNRNVRVEADIIDALTVRLPNLGVNLLPMAFRQIKDRMEIIKLAITSQSGTYMNVDELIEIARLLGLSSQEEISAVQEAIAREAAFAGDMQLAFDLCLVLAKRGHGSIWDLCTALARSKALEDVNSKSLKFLLGFALGHCDDESIVELLQEWKDLDLQDNSDSLISFTGEESVEFSEISVSIPLEFSGRNQATDSKQLYSKASHFISLVARESSCKTEYDWNSLEKNEKVINFTCSKLPWLIKLGESDEFGKGLTFDSTTSVYHVSIRARALMTILSWLARNYFIPRDDLIASLAKSVMEFHFSDEEDILGCSILLNLVDPIHGAEIIENQLQARENDTEFSHLMTVGLIYSFLHSSSSDCKSPAQKRELLLNIFQKKPKTLSSEECMIAHDSQSLFWNEWKVKLEQQKITADRSRELQKLIPVVEASRFLSGDTDYIQSVIFSLIDSVKFEKKKILNDALMLAGRYGLDHRKASFLSIHRVLLHYLKTILVSEMWTVDDIAGEVSGFKENILGWAGEVIQCLSSVYEIIDGRDKERLAFIYGMLSECYMHLETLGESPDSDTHLVQKSTVGVAPFCELVGLECGKVSFIKSLNFKNIAGLTDLNFTSLKDEVLSQIDENNVDALATMVQNLSRLYGDAAPEGLLSSKDLYLYHVSRSLAALEGNAVGDGQLFQRIEDAYCLVDEIELVYGIYEKYMGVIGDRESLDVGRRFFRIVLLVDKSLRDVVASESVEKDCSMRFIGIWLRLMNHMEGLILARNLSERFYPEFLIASLKAFSDLLSDDIISPNQCWHTLVDYVVHGLKSNGASEERLYFFRAMVSGGCSFRAVGIVFNETLRPPESLSISSNLSESADDAEEDLPKLYLKMMENILQGVEEGGESLGNKRLHLLVSSLSKLEEDIEVLKRVRLVIWGRLSSFSNDVRLSSQLRVCALELMQFISGRKMNSEIFRANGGGEAYDLAWEGWDHFLQEGKTNNEDSCDEFSAEDVSSRFVALKSSQLIADAVSPGLEITPDDLLSVDSAVSCFRKLIHSVDSDSHVRVLIDVLAEWEPMFIIDEKKNAGHDPPPAEASENWSNDDWDEGWEKSFRDEESVENETVEKRDSAAPPPLHHPLHVCWTMIVEKLLVFSDSGEFVLELLDRNSGRNPSYVILDEDEAASLLRTAAAELDCFLAFEMALLLPYRAMQLQYLDDVEKRLETTEGVTTETVSRDGRQRFLVLVLSSGILSTVIIPGASHGRTLSYLTFLVGNSLRRFQETMQGAAATEEDDGRRYDSSSFFIATLFPSFVCELVRGDQQILAGFLVTRFVHTNPSLSLMSTGDANLRKYL</sequence>
<evidence type="ECO:0000313" key="7">
    <source>
        <dbReference type="EMBL" id="EPS68666.1"/>
    </source>
</evidence>
<dbReference type="GO" id="GO:0000149">
    <property type="term" value="F:SNARE binding"/>
    <property type="evidence" value="ECO:0007669"/>
    <property type="project" value="TreeGrafter"/>
</dbReference>
<comment type="caution">
    <text evidence="7">The sequence shown here is derived from an EMBL/GenBank/DDBJ whole genome shotgun (WGS) entry which is preliminary data.</text>
</comment>
<evidence type="ECO:0000259" key="6">
    <source>
        <dbReference type="Pfam" id="PF08314"/>
    </source>
</evidence>
<dbReference type="EMBL" id="AUSU01002500">
    <property type="protein sequence ID" value="EPS68666.1"/>
    <property type="molecule type" value="Genomic_DNA"/>
</dbReference>
<organism evidence="7 8">
    <name type="scientific">Genlisea aurea</name>
    <dbReference type="NCBI Taxonomy" id="192259"/>
    <lineage>
        <taxon>Eukaryota</taxon>
        <taxon>Viridiplantae</taxon>
        <taxon>Streptophyta</taxon>
        <taxon>Embryophyta</taxon>
        <taxon>Tracheophyta</taxon>
        <taxon>Spermatophyta</taxon>
        <taxon>Magnoliopsida</taxon>
        <taxon>eudicotyledons</taxon>
        <taxon>Gunneridae</taxon>
        <taxon>Pentapetalae</taxon>
        <taxon>asterids</taxon>
        <taxon>lamiids</taxon>
        <taxon>Lamiales</taxon>
        <taxon>Lentibulariaceae</taxon>
        <taxon>Genlisea</taxon>
    </lineage>
</organism>
<comment type="subcellular location">
    <subcellularLocation>
        <location evidence="1">Endoplasmic reticulum</location>
    </subcellularLocation>
</comment>
<evidence type="ECO:0000256" key="1">
    <source>
        <dbReference type="ARBA" id="ARBA00004240"/>
    </source>
</evidence>
<evidence type="ECO:0000256" key="2">
    <source>
        <dbReference type="ARBA" id="ARBA00022448"/>
    </source>
</evidence>
<dbReference type="SUPFAM" id="SSF50978">
    <property type="entry name" value="WD40 repeat-like"/>
    <property type="match status" value="1"/>
</dbReference>
<dbReference type="GO" id="GO:0070939">
    <property type="term" value="C:Dsl1/NZR complex"/>
    <property type="evidence" value="ECO:0007669"/>
    <property type="project" value="TreeGrafter"/>
</dbReference>
<dbReference type="Proteomes" id="UP000015453">
    <property type="component" value="Unassembled WGS sequence"/>
</dbReference>
<dbReference type="InterPro" id="IPR036322">
    <property type="entry name" value="WD40_repeat_dom_sf"/>
</dbReference>
<proteinExistence type="predicted"/>
<gene>
    <name evidence="7" type="ORF">M569_06101</name>
</gene>
<keyword evidence="3" id="KW-0256">Endoplasmic reticulum</keyword>
<evidence type="ECO:0000256" key="3">
    <source>
        <dbReference type="ARBA" id="ARBA00022824"/>
    </source>
</evidence>
<dbReference type="Pfam" id="PF08314">
    <property type="entry name" value="Sec39"/>
    <property type="match status" value="2"/>
</dbReference>
<name>S8CUU6_9LAMI</name>
<reference evidence="7 8" key="1">
    <citation type="journal article" date="2013" name="BMC Genomics">
        <title>The miniature genome of a carnivorous plant Genlisea aurea contains a low number of genes and short non-coding sequences.</title>
        <authorList>
            <person name="Leushkin E.V."/>
            <person name="Sutormin R.A."/>
            <person name="Nabieva E.R."/>
            <person name="Penin A.A."/>
            <person name="Kondrashov A.S."/>
            <person name="Logacheva M.D."/>
        </authorList>
    </citation>
    <scope>NUCLEOTIDE SEQUENCE [LARGE SCALE GENOMIC DNA]</scope>
</reference>